<evidence type="ECO:0000313" key="2">
    <source>
        <dbReference type="Proteomes" id="UP000265520"/>
    </source>
</evidence>
<proteinExistence type="predicted"/>
<feature type="non-terminal residue" evidence="1">
    <location>
        <position position="29"/>
    </location>
</feature>
<organism evidence="1 2">
    <name type="scientific">Trifolium medium</name>
    <dbReference type="NCBI Taxonomy" id="97028"/>
    <lineage>
        <taxon>Eukaryota</taxon>
        <taxon>Viridiplantae</taxon>
        <taxon>Streptophyta</taxon>
        <taxon>Embryophyta</taxon>
        <taxon>Tracheophyta</taxon>
        <taxon>Spermatophyta</taxon>
        <taxon>Magnoliopsida</taxon>
        <taxon>eudicotyledons</taxon>
        <taxon>Gunneridae</taxon>
        <taxon>Pentapetalae</taxon>
        <taxon>rosids</taxon>
        <taxon>fabids</taxon>
        <taxon>Fabales</taxon>
        <taxon>Fabaceae</taxon>
        <taxon>Papilionoideae</taxon>
        <taxon>50 kb inversion clade</taxon>
        <taxon>NPAAA clade</taxon>
        <taxon>Hologalegina</taxon>
        <taxon>IRL clade</taxon>
        <taxon>Trifolieae</taxon>
        <taxon>Trifolium</taxon>
    </lineage>
</organism>
<dbReference type="Proteomes" id="UP000265520">
    <property type="component" value="Unassembled WGS sequence"/>
</dbReference>
<accession>A0A392UVY6</accession>
<comment type="caution">
    <text evidence="1">The sequence shown here is derived from an EMBL/GenBank/DDBJ whole genome shotgun (WGS) entry which is preliminary data.</text>
</comment>
<sequence length="29" mass="3070">MVALRESIITSLTQSVPCLSQPLVQNALG</sequence>
<reference evidence="1 2" key="1">
    <citation type="journal article" date="2018" name="Front. Plant Sci.">
        <title>Red Clover (Trifolium pratense) and Zigzag Clover (T. medium) - A Picture of Genomic Similarities and Differences.</title>
        <authorList>
            <person name="Dluhosova J."/>
            <person name="Istvanek J."/>
            <person name="Nedelnik J."/>
            <person name="Repkova J."/>
        </authorList>
    </citation>
    <scope>NUCLEOTIDE SEQUENCE [LARGE SCALE GENOMIC DNA]</scope>
    <source>
        <strain evidence="2">cv. 10/8</strain>
        <tissue evidence="1">Leaf</tissue>
    </source>
</reference>
<protein>
    <submittedName>
        <fullName evidence="1">Uncharacterized protein</fullName>
    </submittedName>
</protein>
<keyword evidence="2" id="KW-1185">Reference proteome</keyword>
<dbReference type="AlphaFoldDB" id="A0A392UVY6"/>
<gene>
    <name evidence="1" type="ORF">A2U01_0099620</name>
</gene>
<name>A0A392UVY6_9FABA</name>
<evidence type="ECO:0000313" key="1">
    <source>
        <dbReference type="EMBL" id="MCI78350.1"/>
    </source>
</evidence>
<dbReference type="EMBL" id="LXQA010948945">
    <property type="protein sequence ID" value="MCI78350.1"/>
    <property type="molecule type" value="Genomic_DNA"/>
</dbReference>